<dbReference type="PANTHER" id="PTHR15944">
    <property type="entry name" value="FARNESYLCYSTEINE LYASE"/>
    <property type="match status" value="1"/>
</dbReference>
<evidence type="ECO:0000256" key="7">
    <source>
        <dbReference type="ARBA" id="ARBA00023180"/>
    </source>
</evidence>
<evidence type="ECO:0000256" key="4">
    <source>
        <dbReference type="ARBA" id="ARBA00022729"/>
    </source>
</evidence>
<evidence type="ECO:0000256" key="2">
    <source>
        <dbReference type="ARBA" id="ARBA00009967"/>
    </source>
</evidence>
<feature type="domain" description="Prenylcysteine lyase" evidence="9">
    <location>
        <begin position="138"/>
        <end position="462"/>
    </location>
</feature>
<dbReference type="FunCoup" id="D8RXT9">
    <property type="interactions" value="3434"/>
</dbReference>
<dbReference type="STRING" id="88036.D8RXT9"/>
<name>D8RXT9_SELML</name>
<dbReference type="OrthoDB" id="437369at2759"/>
<evidence type="ECO:0000256" key="8">
    <source>
        <dbReference type="SAM" id="SignalP"/>
    </source>
</evidence>
<feature type="chain" id="PRO_5003122211" description="Prenylcysteine lyase domain-containing protein" evidence="8">
    <location>
        <begin position="24"/>
        <end position="482"/>
    </location>
</feature>
<dbReference type="HOGENOM" id="CLU_021176_1_0_1"/>
<dbReference type="GO" id="GO:0030327">
    <property type="term" value="P:prenylated protein catabolic process"/>
    <property type="evidence" value="ECO:0000318"/>
    <property type="project" value="GO_Central"/>
</dbReference>
<keyword evidence="7" id="KW-0325">Glycoprotein</keyword>
<keyword evidence="6" id="KW-0560">Oxidoreductase</keyword>
<dbReference type="InterPro" id="IPR010795">
    <property type="entry name" value="Prenylcys_lyase"/>
</dbReference>
<dbReference type="Proteomes" id="UP000001514">
    <property type="component" value="Unassembled WGS sequence"/>
</dbReference>
<reference evidence="10 11" key="1">
    <citation type="journal article" date="2011" name="Science">
        <title>The Selaginella genome identifies genetic changes associated with the evolution of vascular plants.</title>
        <authorList>
            <person name="Banks J.A."/>
            <person name="Nishiyama T."/>
            <person name="Hasebe M."/>
            <person name="Bowman J.L."/>
            <person name="Gribskov M."/>
            <person name="dePamphilis C."/>
            <person name="Albert V.A."/>
            <person name="Aono N."/>
            <person name="Aoyama T."/>
            <person name="Ambrose B.A."/>
            <person name="Ashton N.W."/>
            <person name="Axtell M.J."/>
            <person name="Barker E."/>
            <person name="Barker M.S."/>
            <person name="Bennetzen J.L."/>
            <person name="Bonawitz N.D."/>
            <person name="Chapple C."/>
            <person name="Cheng C."/>
            <person name="Correa L.G."/>
            <person name="Dacre M."/>
            <person name="DeBarry J."/>
            <person name="Dreyer I."/>
            <person name="Elias M."/>
            <person name="Engstrom E.M."/>
            <person name="Estelle M."/>
            <person name="Feng L."/>
            <person name="Finet C."/>
            <person name="Floyd S.K."/>
            <person name="Frommer W.B."/>
            <person name="Fujita T."/>
            <person name="Gramzow L."/>
            <person name="Gutensohn M."/>
            <person name="Harholt J."/>
            <person name="Hattori M."/>
            <person name="Heyl A."/>
            <person name="Hirai T."/>
            <person name="Hiwatashi Y."/>
            <person name="Ishikawa M."/>
            <person name="Iwata M."/>
            <person name="Karol K.G."/>
            <person name="Koehler B."/>
            <person name="Kolukisaoglu U."/>
            <person name="Kubo M."/>
            <person name="Kurata T."/>
            <person name="Lalonde S."/>
            <person name="Li K."/>
            <person name="Li Y."/>
            <person name="Litt A."/>
            <person name="Lyons E."/>
            <person name="Manning G."/>
            <person name="Maruyama T."/>
            <person name="Michael T.P."/>
            <person name="Mikami K."/>
            <person name="Miyazaki S."/>
            <person name="Morinaga S."/>
            <person name="Murata T."/>
            <person name="Mueller-Roeber B."/>
            <person name="Nelson D.R."/>
            <person name="Obara M."/>
            <person name="Oguri Y."/>
            <person name="Olmstead R.G."/>
            <person name="Onodera N."/>
            <person name="Petersen B.L."/>
            <person name="Pils B."/>
            <person name="Prigge M."/>
            <person name="Rensing S.A."/>
            <person name="Riano-Pachon D.M."/>
            <person name="Roberts A.W."/>
            <person name="Sato Y."/>
            <person name="Scheller H.V."/>
            <person name="Schulz B."/>
            <person name="Schulz C."/>
            <person name="Shakirov E.V."/>
            <person name="Shibagaki N."/>
            <person name="Shinohara N."/>
            <person name="Shippen D.E."/>
            <person name="Soerensen I."/>
            <person name="Sotooka R."/>
            <person name="Sugimoto N."/>
            <person name="Sugita M."/>
            <person name="Sumikawa N."/>
            <person name="Tanurdzic M."/>
            <person name="Theissen G."/>
            <person name="Ulvskov P."/>
            <person name="Wakazuki S."/>
            <person name="Weng J.K."/>
            <person name="Willats W.W."/>
            <person name="Wipf D."/>
            <person name="Wolf P.G."/>
            <person name="Yang L."/>
            <person name="Zimmer A.D."/>
            <person name="Zhu Q."/>
            <person name="Mitros T."/>
            <person name="Hellsten U."/>
            <person name="Loque D."/>
            <person name="Otillar R."/>
            <person name="Salamov A."/>
            <person name="Schmutz J."/>
            <person name="Shapiro H."/>
            <person name="Lindquist E."/>
            <person name="Lucas S."/>
            <person name="Rokhsar D."/>
            <person name="Grigoriev I.V."/>
        </authorList>
    </citation>
    <scope>NUCLEOTIDE SEQUENCE [LARGE SCALE GENOMIC DNA]</scope>
</reference>
<comment type="similarity">
    <text evidence="2">Belongs to the prenylcysteine oxidase family.</text>
</comment>
<evidence type="ECO:0000313" key="10">
    <source>
        <dbReference type="EMBL" id="EFJ22972.1"/>
    </source>
</evidence>
<comment type="cofactor">
    <cofactor evidence="1">
        <name>FAD</name>
        <dbReference type="ChEBI" id="CHEBI:57692"/>
    </cofactor>
</comment>
<dbReference type="KEGG" id="smo:SELMODRAFT_443023"/>
<evidence type="ECO:0000256" key="5">
    <source>
        <dbReference type="ARBA" id="ARBA00022827"/>
    </source>
</evidence>
<gene>
    <name evidence="10" type="ORF">SELMODRAFT_443023</name>
</gene>
<feature type="signal peptide" evidence="8">
    <location>
        <begin position="1"/>
        <end position="23"/>
    </location>
</feature>
<keyword evidence="11" id="KW-1185">Reference proteome</keyword>
<evidence type="ECO:0000256" key="1">
    <source>
        <dbReference type="ARBA" id="ARBA00001974"/>
    </source>
</evidence>
<proteinExistence type="inferred from homology"/>
<keyword evidence="4 8" id="KW-0732">Signal</keyword>
<dbReference type="Gramene" id="EFJ22972">
    <property type="protein sequence ID" value="EFJ22972"/>
    <property type="gene ID" value="SELMODRAFT_443023"/>
</dbReference>
<dbReference type="eggNOG" id="ENOG502QSHJ">
    <property type="taxonomic scope" value="Eukaryota"/>
</dbReference>
<dbReference type="Pfam" id="PF07156">
    <property type="entry name" value="Prenylcys_lyase"/>
    <property type="match status" value="1"/>
</dbReference>
<dbReference type="GO" id="GO:0001735">
    <property type="term" value="F:prenylcysteine oxidase activity"/>
    <property type="evidence" value="ECO:0000318"/>
    <property type="project" value="GO_Central"/>
</dbReference>
<dbReference type="OMA" id="SIGIWDG"/>
<dbReference type="AlphaFoldDB" id="D8RXT9"/>
<dbReference type="InterPro" id="IPR036188">
    <property type="entry name" value="FAD/NAD-bd_sf"/>
</dbReference>
<protein>
    <recommendedName>
        <fullName evidence="9">Prenylcysteine lyase domain-containing protein</fullName>
    </recommendedName>
</protein>
<dbReference type="Gene3D" id="3.50.50.60">
    <property type="entry name" value="FAD/NAD(P)-binding domain"/>
    <property type="match status" value="1"/>
</dbReference>
<keyword evidence="3" id="KW-0285">Flavoprotein</keyword>
<keyword evidence="5" id="KW-0274">FAD</keyword>
<dbReference type="Pfam" id="PF13450">
    <property type="entry name" value="NAD_binding_8"/>
    <property type="match status" value="1"/>
</dbReference>
<dbReference type="InParanoid" id="D8RXT9"/>
<evidence type="ECO:0000313" key="11">
    <source>
        <dbReference type="Proteomes" id="UP000001514"/>
    </source>
</evidence>
<dbReference type="SUPFAM" id="SSF51905">
    <property type="entry name" value="FAD/NAD(P)-binding domain"/>
    <property type="match status" value="1"/>
</dbReference>
<dbReference type="InterPro" id="IPR017046">
    <property type="entry name" value="Prenylcysteine_Oxase1"/>
</dbReference>
<evidence type="ECO:0000256" key="3">
    <source>
        <dbReference type="ARBA" id="ARBA00022630"/>
    </source>
</evidence>
<dbReference type="GO" id="GO:0030328">
    <property type="term" value="P:prenylcysteine catabolic process"/>
    <property type="evidence" value="ECO:0007669"/>
    <property type="project" value="InterPro"/>
</dbReference>
<organism evidence="11">
    <name type="scientific">Selaginella moellendorffii</name>
    <name type="common">Spikemoss</name>
    <dbReference type="NCBI Taxonomy" id="88036"/>
    <lineage>
        <taxon>Eukaryota</taxon>
        <taxon>Viridiplantae</taxon>
        <taxon>Streptophyta</taxon>
        <taxon>Embryophyta</taxon>
        <taxon>Tracheophyta</taxon>
        <taxon>Lycopodiopsida</taxon>
        <taxon>Selaginellales</taxon>
        <taxon>Selaginellaceae</taxon>
        <taxon>Selaginella</taxon>
    </lineage>
</organism>
<sequence>MLALAGAPIVALALLVTLGSCDASQTKVCIVGSGIGGASAAHFLRKYSGRPQNELHIHVYERNSVVGGRMAMVDLLGDRFEAGASILHPKNLHTVHFVGLLGLKKKTSPDSETFGLWDGKKFVVRTMDGGSSFITKKIAGLINALGMLWRYGSDLFRMRSFVSQLLKRFLHFYDEGRTPYSSVKDMLESVELYGYTQHTLVRELLREGLSVQIITEIVTMITRINYGQNVSISGLAGAVSLCGSGDDLWAVEGGNWQMADGLIKLSNASLGLSDTVLSVVSKDGVYEVTSSSGKNRTCNAVIIAASLDEEKIVFSPSVDLPKRSMHHTFVTFVRGLVSRDYFGLKDAKLPDLIATLEVPGIPFISISVLKSYNATDNAYKVFSRASLSDEFLDKLFSVRRKTIRLNWAAYPQYNAPETFAPVILDGNHLYYVNSFENAASTMETSAVAAENVARLLLTRLSTDGAVFNSGLNTMAKRGSEEL</sequence>
<dbReference type="EMBL" id="GL377594">
    <property type="protein sequence ID" value="EFJ22972.1"/>
    <property type="molecule type" value="Genomic_DNA"/>
</dbReference>
<evidence type="ECO:0000259" key="9">
    <source>
        <dbReference type="Pfam" id="PF07156"/>
    </source>
</evidence>
<evidence type="ECO:0000256" key="6">
    <source>
        <dbReference type="ARBA" id="ARBA00023002"/>
    </source>
</evidence>
<dbReference type="PANTHER" id="PTHR15944:SF0">
    <property type="entry name" value="PRENYLCYSTEINE LYASE DOMAIN-CONTAINING PROTEIN"/>
    <property type="match status" value="1"/>
</dbReference>
<accession>D8RXT9</accession>